<dbReference type="Pfam" id="PF00497">
    <property type="entry name" value="SBP_bac_3"/>
    <property type="match status" value="1"/>
</dbReference>
<evidence type="ECO:0000259" key="7">
    <source>
        <dbReference type="SMART" id="SM00062"/>
    </source>
</evidence>
<dbReference type="PANTHER" id="PTHR35936">
    <property type="entry name" value="MEMBRANE-BOUND LYTIC MUREIN TRANSGLYCOSYLASE F"/>
    <property type="match status" value="1"/>
</dbReference>
<dbReference type="InterPro" id="IPR018313">
    <property type="entry name" value="SBP_3_CS"/>
</dbReference>
<evidence type="ECO:0000256" key="1">
    <source>
        <dbReference type="ARBA" id="ARBA00004196"/>
    </source>
</evidence>
<dbReference type="SMART" id="SM00062">
    <property type="entry name" value="PBPb"/>
    <property type="match status" value="1"/>
</dbReference>
<dbReference type="RefSeq" id="WP_188655896.1">
    <property type="nucleotide sequence ID" value="NZ_BMIN01000022.1"/>
</dbReference>
<sequence length="281" mass="31447">MLKRVVIYGALLYLVFLLSACSENTQRSESKWEQVKENGELIVGTSGTLVGVSYTPKDSDQLSGYDVEVMRALGEKMGVDIVFKEIGVDELFAAVKSGKVDAAMNDFQINDEREESYLFSNPYKYSYTTMIVREDNYSGINELEDLKEKKAGGEATTTFSEIARAFGATVITYDNVSNEVYLKDVHRGILDVIINDYYLSKLGLQAYPEYDLVLHPDIKLNPTEHGVLLNKENPSLKEEIDKAMLALRQEGELTRLAKRFFGEDASIKPEAPIQPSPVATQ</sequence>
<comment type="similarity">
    <text evidence="2 6">Belongs to the bacterial solute-binding protein 3 family.</text>
</comment>
<keyword evidence="4" id="KW-0564">Palmitate</keyword>
<evidence type="ECO:0000313" key="9">
    <source>
        <dbReference type="Proteomes" id="UP000642571"/>
    </source>
</evidence>
<keyword evidence="5" id="KW-0449">Lipoprotein</keyword>
<name>A0ABQ1QGN5_9BACI</name>
<dbReference type="PROSITE" id="PS01039">
    <property type="entry name" value="SBP_BACTERIAL_3"/>
    <property type="match status" value="1"/>
</dbReference>
<keyword evidence="3" id="KW-0732">Signal</keyword>
<reference evidence="9" key="1">
    <citation type="journal article" date="2019" name="Int. J. Syst. Evol. Microbiol.">
        <title>The Global Catalogue of Microorganisms (GCM) 10K type strain sequencing project: providing services to taxonomists for standard genome sequencing and annotation.</title>
        <authorList>
            <consortium name="The Broad Institute Genomics Platform"/>
            <consortium name="The Broad Institute Genome Sequencing Center for Infectious Disease"/>
            <person name="Wu L."/>
            <person name="Ma J."/>
        </authorList>
    </citation>
    <scope>NUCLEOTIDE SEQUENCE [LARGE SCALE GENOMIC DNA]</scope>
    <source>
        <strain evidence="9">CGMCC 1.15353</strain>
    </source>
</reference>
<evidence type="ECO:0000256" key="5">
    <source>
        <dbReference type="ARBA" id="ARBA00023288"/>
    </source>
</evidence>
<evidence type="ECO:0000313" key="8">
    <source>
        <dbReference type="EMBL" id="GGD26519.1"/>
    </source>
</evidence>
<evidence type="ECO:0000256" key="6">
    <source>
        <dbReference type="RuleBase" id="RU003744"/>
    </source>
</evidence>
<dbReference type="SUPFAM" id="SSF53850">
    <property type="entry name" value="Periplasmic binding protein-like II"/>
    <property type="match status" value="1"/>
</dbReference>
<dbReference type="Gene3D" id="3.40.190.10">
    <property type="entry name" value="Periplasmic binding protein-like II"/>
    <property type="match status" value="2"/>
</dbReference>
<comment type="subcellular location">
    <subcellularLocation>
        <location evidence="1">Cell envelope</location>
    </subcellularLocation>
</comment>
<accession>A0ABQ1QGN5</accession>
<evidence type="ECO:0000256" key="3">
    <source>
        <dbReference type="ARBA" id="ARBA00022729"/>
    </source>
</evidence>
<dbReference type="PROSITE" id="PS51257">
    <property type="entry name" value="PROKAR_LIPOPROTEIN"/>
    <property type="match status" value="1"/>
</dbReference>
<feature type="domain" description="Solute-binding protein family 3/N-terminal" evidence="7">
    <location>
        <begin position="40"/>
        <end position="264"/>
    </location>
</feature>
<dbReference type="EMBL" id="BMIN01000022">
    <property type="protein sequence ID" value="GGD26519.1"/>
    <property type="molecule type" value="Genomic_DNA"/>
</dbReference>
<gene>
    <name evidence="8" type="primary">yckB</name>
    <name evidence="8" type="ORF">GCM10011389_37500</name>
</gene>
<organism evidence="8 9">
    <name type="scientific">Pontibacillus salipaludis</name>
    <dbReference type="NCBI Taxonomy" id="1697394"/>
    <lineage>
        <taxon>Bacteria</taxon>
        <taxon>Bacillati</taxon>
        <taxon>Bacillota</taxon>
        <taxon>Bacilli</taxon>
        <taxon>Bacillales</taxon>
        <taxon>Bacillaceae</taxon>
        <taxon>Pontibacillus</taxon>
    </lineage>
</organism>
<dbReference type="Proteomes" id="UP000642571">
    <property type="component" value="Unassembled WGS sequence"/>
</dbReference>
<dbReference type="InterPro" id="IPR001638">
    <property type="entry name" value="Solute-binding_3/MltF_N"/>
</dbReference>
<evidence type="ECO:0000256" key="4">
    <source>
        <dbReference type="ARBA" id="ARBA00023139"/>
    </source>
</evidence>
<keyword evidence="9" id="KW-1185">Reference proteome</keyword>
<proteinExistence type="inferred from homology"/>
<comment type="caution">
    <text evidence="8">The sequence shown here is derived from an EMBL/GenBank/DDBJ whole genome shotgun (WGS) entry which is preliminary data.</text>
</comment>
<evidence type="ECO:0000256" key="2">
    <source>
        <dbReference type="ARBA" id="ARBA00010333"/>
    </source>
</evidence>
<dbReference type="PANTHER" id="PTHR35936:SF34">
    <property type="entry name" value="ABC TRANSPORTER EXTRACELLULAR-BINDING PROTEIN YCKB-RELATED"/>
    <property type="match status" value="1"/>
</dbReference>
<protein>
    <submittedName>
        <fullName evidence="8">ABC transporter extracellular-binding protein YckB</fullName>
    </submittedName>
</protein>